<dbReference type="EMBL" id="SKBN01000040">
    <property type="protein sequence ID" value="TGJ85683.1"/>
    <property type="molecule type" value="Genomic_DNA"/>
</dbReference>
<dbReference type="AlphaFoldDB" id="A0A4Z0Z4H8"/>
<gene>
    <name evidence="1" type="ORF">E0Z10_g3065</name>
</gene>
<organism evidence="1 2">
    <name type="scientific">Xylaria hypoxylon</name>
    <dbReference type="NCBI Taxonomy" id="37992"/>
    <lineage>
        <taxon>Eukaryota</taxon>
        <taxon>Fungi</taxon>
        <taxon>Dikarya</taxon>
        <taxon>Ascomycota</taxon>
        <taxon>Pezizomycotina</taxon>
        <taxon>Sordariomycetes</taxon>
        <taxon>Xylariomycetidae</taxon>
        <taxon>Xylariales</taxon>
        <taxon>Xylariaceae</taxon>
        <taxon>Xylaria</taxon>
    </lineage>
</organism>
<reference evidence="1 2" key="1">
    <citation type="submission" date="2019-03" db="EMBL/GenBank/DDBJ databases">
        <title>Draft genome sequence of Xylaria hypoxylon DSM 108379, a ubiquitous saprotrophic-parasitic fungi on hardwood.</title>
        <authorList>
            <person name="Buettner E."/>
            <person name="Leonhardt S."/>
            <person name="Gebauer A.M."/>
            <person name="Liers C."/>
            <person name="Hofrichter M."/>
            <person name="Kellner H."/>
        </authorList>
    </citation>
    <scope>NUCLEOTIDE SEQUENCE [LARGE SCALE GENOMIC DNA]</scope>
    <source>
        <strain evidence="1 2">DSM 108379</strain>
    </source>
</reference>
<accession>A0A4Z0Z4H8</accession>
<protein>
    <submittedName>
        <fullName evidence="1">Uncharacterized protein</fullName>
    </submittedName>
</protein>
<name>A0A4Z0Z4H8_9PEZI</name>
<dbReference type="Proteomes" id="UP000297716">
    <property type="component" value="Unassembled WGS sequence"/>
</dbReference>
<evidence type="ECO:0000313" key="2">
    <source>
        <dbReference type="Proteomes" id="UP000297716"/>
    </source>
</evidence>
<proteinExistence type="predicted"/>
<comment type="caution">
    <text evidence="1">The sequence shown here is derived from an EMBL/GenBank/DDBJ whole genome shotgun (WGS) entry which is preliminary data.</text>
</comment>
<sequence>MRNRAHENSGWCVANPPAHCRPQHRLQKRYISPYHESPIDLEKYDDEMNTTETTDKSNTKHVGAACWPGDYEWCEINKVKKKQYKNGRLPSRPLATGCAANFEIFGGNRPSTTALLD</sequence>
<evidence type="ECO:0000313" key="1">
    <source>
        <dbReference type="EMBL" id="TGJ85683.1"/>
    </source>
</evidence>
<dbReference type="OrthoDB" id="4761761at2759"/>
<keyword evidence="2" id="KW-1185">Reference proteome</keyword>